<gene>
    <name evidence="7" type="ORF">C5O23_06215</name>
</gene>
<dbReference type="Proteomes" id="UP000244905">
    <property type="component" value="Unassembled WGS sequence"/>
</dbReference>
<feature type="transmembrane region" description="Helical" evidence="6">
    <location>
        <begin position="457"/>
        <end position="474"/>
    </location>
</feature>
<dbReference type="GeneID" id="82525936"/>
<feature type="transmembrane region" description="Helical" evidence="6">
    <location>
        <begin position="264"/>
        <end position="288"/>
    </location>
</feature>
<comment type="subcellular location">
    <subcellularLocation>
        <location evidence="1">Cell membrane</location>
        <topology evidence="1">Multi-pass membrane protein</topology>
    </subcellularLocation>
</comment>
<dbReference type="AlphaFoldDB" id="A0A2V1ILK7"/>
<keyword evidence="2" id="KW-1003">Cell membrane</keyword>
<keyword evidence="5 6" id="KW-0472">Membrane</keyword>
<evidence type="ECO:0000256" key="4">
    <source>
        <dbReference type="ARBA" id="ARBA00022989"/>
    </source>
</evidence>
<feature type="transmembrane region" description="Helical" evidence="6">
    <location>
        <begin position="341"/>
        <end position="367"/>
    </location>
</feature>
<dbReference type="EMBL" id="PUEC01000011">
    <property type="protein sequence ID" value="PWB02616.1"/>
    <property type="molecule type" value="Genomic_DNA"/>
</dbReference>
<feature type="transmembrane region" description="Helical" evidence="6">
    <location>
        <begin position="403"/>
        <end position="421"/>
    </location>
</feature>
<protein>
    <recommendedName>
        <fullName evidence="9">Polysaccharide biosynthesis protein C-terminal domain-containing protein</fullName>
    </recommendedName>
</protein>
<feature type="transmembrane region" description="Helical" evidence="6">
    <location>
        <begin position="20"/>
        <end position="38"/>
    </location>
</feature>
<dbReference type="GO" id="GO:0005886">
    <property type="term" value="C:plasma membrane"/>
    <property type="evidence" value="ECO:0007669"/>
    <property type="project" value="UniProtKB-SubCell"/>
</dbReference>
<keyword evidence="4 6" id="KW-1133">Transmembrane helix</keyword>
<organism evidence="7 8">
    <name type="scientific">Duncaniella muris</name>
    <dbReference type="NCBI Taxonomy" id="2094150"/>
    <lineage>
        <taxon>Bacteria</taxon>
        <taxon>Pseudomonadati</taxon>
        <taxon>Bacteroidota</taxon>
        <taxon>Bacteroidia</taxon>
        <taxon>Bacteroidales</taxon>
        <taxon>Muribaculaceae</taxon>
        <taxon>Duncaniella</taxon>
    </lineage>
</organism>
<evidence type="ECO:0008006" key="9">
    <source>
        <dbReference type="Google" id="ProtNLM"/>
    </source>
</evidence>
<feature type="transmembrane region" description="Helical" evidence="6">
    <location>
        <begin position="129"/>
        <end position="151"/>
    </location>
</feature>
<reference evidence="8" key="1">
    <citation type="submission" date="2018-02" db="EMBL/GenBank/DDBJ databases">
        <authorList>
            <person name="Clavel T."/>
            <person name="Strowig T."/>
        </authorList>
    </citation>
    <scope>NUCLEOTIDE SEQUENCE [LARGE SCALE GENOMIC DNA]</scope>
    <source>
        <strain evidence="8">DSM 103720</strain>
    </source>
</reference>
<evidence type="ECO:0000256" key="3">
    <source>
        <dbReference type="ARBA" id="ARBA00022692"/>
    </source>
</evidence>
<feature type="transmembrane region" description="Helical" evidence="6">
    <location>
        <begin position="228"/>
        <end position="252"/>
    </location>
</feature>
<sequence>MGIGKLRGAHGLSAKVLKAMGLFGGVQGVGILCSVVRVKLVALWLGPGGVALFGIFNSAVDMVKSFSQLGFRSSSVRDIASHSGSASLAGIVAVVRRWGLMLGLLGCVAMLVAAPFLSKSTFGSYDRTLYYMALAIAVFLMAVSASEEAVLQGTGRLRALARASLWGMVGGLAVSVPMFYFLGLESVVPSIIAYVLVTNLALMGRRVKFPGKALRTGLRETWQAGRHFIMLGIYMTATDVIAQVLNYVFIAWLNQTGGENSVGFYQAGFTMVNRYPALIMSAIAMEYYPRLASVASSPLRIRTFVAHEMRLLTLLLTAFVAMFVPLAQLAVRLLYSAEFDVAVPFVTIAMVGVMLRAVSYCMSYVILAKGDGPTFLLTESISAVAALGLNIVAFRLWGVSGLGVSYTLWYLLYVAIIAVVYCRRYRLRVPRRLVFAVCLEVVAIAICVIVAMTAGHLWALVPGVLTAAVSFYCLKKIF</sequence>
<dbReference type="PANTHER" id="PTHR30250">
    <property type="entry name" value="PST FAMILY PREDICTED COLANIC ACID TRANSPORTER"/>
    <property type="match status" value="1"/>
</dbReference>
<dbReference type="InterPro" id="IPR050833">
    <property type="entry name" value="Poly_Biosynth_Transport"/>
</dbReference>
<dbReference type="RefSeq" id="WP_107032081.1">
    <property type="nucleotide sequence ID" value="NZ_CAONIQ010000003.1"/>
</dbReference>
<feature type="transmembrane region" description="Helical" evidence="6">
    <location>
        <begin position="163"/>
        <end position="182"/>
    </location>
</feature>
<keyword evidence="3 6" id="KW-0812">Transmembrane</keyword>
<feature type="transmembrane region" description="Helical" evidence="6">
    <location>
        <begin position="374"/>
        <end position="397"/>
    </location>
</feature>
<accession>A0A2V1ILK7</accession>
<evidence type="ECO:0000256" key="6">
    <source>
        <dbReference type="SAM" id="Phobius"/>
    </source>
</evidence>
<proteinExistence type="predicted"/>
<feature type="transmembrane region" description="Helical" evidence="6">
    <location>
        <begin position="433"/>
        <end position="451"/>
    </location>
</feature>
<name>A0A2V1ILK7_9BACT</name>
<evidence type="ECO:0000256" key="5">
    <source>
        <dbReference type="ARBA" id="ARBA00023136"/>
    </source>
</evidence>
<evidence type="ECO:0000256" key="1">
    <source>
        <dbReference type="ARBA" id="ARBA00004651"/>
    </source>
</evidence>
<evidence type="ECO:0000313" key="8">
    <source>
        <dbReference type="Proteomes" id="UP000244905"/>
    </source>
</evidence>
<evidence type="ECO:0000313" key="7">
    <source>
        <dbReference type="EMBL" id="PWB02616.1"/>
    </source>
</evidence>
<feature type="transmembrane region" description="Helical" evidence="6">
    <location>
        <begin position="98"/>
        <end position="117"/>
    </location>
</feature>
<comment type="caution">
    <text evidence="7">The sequence shown here is derived from an EMBL/GenBank/DDBJ whole genome shotgun (WGS) entry which is preliminary data.</text>
</comment>
<dbReference type="Pfam" id="PF13440">
    <property type="entry name" value="Polysacc_synt_3"/>
    <property type="match status" value="1"/>
</dbReference>
<feature type="transmembrane region" description="Helical" evidence="6">
    <location>
        <begin position="188"/>
        <end position="207"/>
    </location>
</feature>
<dbReference type="PANTHER" id="PTHR30250:SF11">
    <property type="entry name" value="O-ANTIGEN TRANSPORTER-RELATED"/>
    <property type="match status" value="1"/>
</dbReference>
<keyword evidence="8" id="KW-1185">Reference proteome</keyword>
<feature type="transmembrane region" description="Helical" evidence="6">
    <location>
        <begin position="44"/>
        <end position="63"/>
    </location>
</feature>
<feature type="transmembrane region" description="Helical" evidence="6">
    <location>
        <begin position="309"/>
        <end position="335"/>
    </location>
</feature>
<evidence type="ECO:0000256" key="2">
    <source>
        <dbReference type="ARBA" id="ARBA00022475"/>
    </source>
</evidence>